<dbReference type="EMBL" id="CP063982">
    <property type="protein sequence ID" value="UOD49560.1"/>
    <property type="molecule type" value="Genomic_DNA"/>
</dbReference>
<dbReference type="PANTHER" id="PTHR31793">
    <property type="entry name" value="4-HYDROXYBENZOYL-COA THIOESTERASE FAMILY MEMBER"/>
    <property type="match status" value="1"/>
</dbReference>
<proteinExistence type="predicted"/>
<dbReference type="Pfam" id="PF13279">
    <property type="entry name" value="4HBT_2"/>
    <property type="match status" value="1"/>
</dbReference>
<dbReference type="InterPro" id="IPR029069">
    <property type="entry name" value="HotDog_dom_sf"/>
</dbReference>
<dbReference type="Proteomes" id="UP000831607">
    <property type="component" value="Chromosome"/>
</dbReference>
<dbReference type="PANTHER" id="PTHR31793:SF24">
    <property type="entry name" value="LONG-CHAIN ACYL-COA THIOESTERASE FADM"/>
    <property type="match status" value="1"/>
</dbReference>
<dbReference type="RefSeq" id="WP_243477788.1">
    <property type="nucleotide sequence ID" value="NZ_CP063982.1"/>
</dbReference>
<sequence length="146" mass="16182">MSVSRSLSAGDVFEVDLPMRWADADMLRHMNNTVYFRFMEEARIQMLAAAGLKAADDVGNVVVHCSCDFLRAITYPARVRVRLIVEKVGRTSLTQINELYVVDDLTFGPYARGKTVLVSMDNVNHCPTPWTKEALLALGAVCSPST</sequence>
<name>A0ABY4AGZ9_9BURK</name>
<dbReference type="CDD" id="cd00586">
    <property type="entry name" value="4HBT"/>
    <property type="match status" value="1"/>
</dbReference>
<keyword evidence="2" id="KW-1185">Reference proteome</keyword>
<evidence type="ECO:0000313" key="1">
    <source>
        <dbReference type="EMBL" id="UOD49560.1"/>
    </source>
</evidence>
<organism evidence="1 2">
    <name type="scientific">Orrella daihaiensis</name>
    <dbReference type="NCBI Taxonomy" id="2782176"/>
    <lineage>
        <taxon>Bacteria</taxon>
        <taxon>Pseudomonadati</taxon>
        <taxon>Pseudomonadota</taxon>
        <taxon>Betaproteobacteria</taxon>
        <taxon>Burkholderiales</taxon>
        <taxon>Alcaligenaceae</taxon>
        <taxon>Orrella</taxon>
    </lineage>
</organism>
<dbReference type="Gene3D" id="3.10.129.10">
    <property type="entry name" value="Hotdog Thioesterase"/>
    <property type="match status" value="1"/>
</dbReference>
<dbReference type="InterPro" id="IPR050563">
    <property type="entry name" value="4-hydroxybenzoyl-CoA_TE"/>
</dbReference>
<dbReference type="SUPFAM" id="SSF54637">
    <property type="entry name" value="Thioesterase/thiol ester dehydrase-isomerase"/>
    <property type="match status" value="1"/>
</dbReference>
<reference evidence="1 2" key="1">
    <citation type="submission" date="2020-11" db="EMBL/GenBank/DDBJ databases">
        <title>Algicoccus daihaiensis sp.nov., isolated from Daihai Lake in Inner Mongolia.</title>
        <authorList>
            <person name="Kai J."/>
        </authorList>
    </citation>
    <scope>NUCLEOTIDE SEQUENCE [LARGE SCALE GENOMIC DNA]</scope>
    <source>
        <strain evidence="2">f23</strain>
    </source>
</reference>
<gene>
    <name evidence="1" type="ORF">DHf2319_08745</name>
</gene>
<accession>A0ABY4AGZ9</accession>
<protein>
    <submittedName>
        <fullName evidence="1">Acyl-CoA thioesterase</fullName>
    </submittedName>
</protein>
<evidence type="ECO:0000313" key="2">
    <source>
        <dbReference type="Proteomes" id="UP000831607"/>
    </source>
</evidence>